<dbReference type="AlphaFoldDB" id="A0A7W9MEY7"/>
<reference evidence="1 2" key="1">
    <citation type="submission" date="2020-08" db="EMBL/GenBank/DDBJ databases">
        <title>Sequencing the genomes of 1000 actinobacteria strains.</title>
        <authorList>
            <person name="Klenk H.-P."/>
        </authorList>
    </citation>
    <scope>NUCLEOTIDE SEQUENCE [LARGE SCALE GENOMIC DNA]</scope>
    <source>
        <strain evidence="1 2">DSM 46887</strain>
    </source>
</reference>
<organism evidence="1 2">
    <name type="scientific">Streptosporangium becharense</name>
    <dbReference type="NCBI Taxonomy" id="1816182"/>
    <lineage>
        <taxon>Bacteria</taxon>
        <taxon>Bacillati</taxon>
        <taxon>Actinomycetota</taxon>
        <taxon>Actinomycetes</taxon>
        <taxon>Streptosporangiales</taxon>
        <taxon>Streptosporangiaceae</taxon>
        <taxon>Streptosporangium</taxon>
    </lineage>
</organism>
<dbReference type="SMART" id="SM00855">
    <property type="entry name" value="PGAM"/>
    <property type="match status" value="1"/>
</dbReference>
<comment type="caution">
    <text evidence="1">The sequence shown here is derived from an EMBL/GenBank/DDBJ whole genome shotgun (WGS) entry which is preliminary data.</text>
</comment>
<protein>
    <submittedName>
        <fullName evidence="1">Broad specificity phosphatase PhoE</fullName>
    </submittedName>
</protein>
<sequence>MTDRPSSGVARLLLVCHASTAATARAVFPGDEPLDENGLRRAAAAAPLGARPAVRGPELRCARTAEALGLRAEPDPLLADCDYGRWRGRTLDEVGAAEPEALATWLDDPAAAPHGGEPVTALLGRVSGWLAGLPPGRVVAVTHPAVIRAAVVHAAGAPARAFWRVDVAPLARVTLTGRGGRWRLSYTP</sequence>
<keyword evidence="2" id="KW-1185">Reference proteome</keyword>
<evidence type="ECO:0000313" key="1">
    <source>
        <dbReference type="EMBL" id="MBB5817829.1"/>
    </source>
</evidence>
<dbReference type="EMBL" id="JACHMP010000001">
    <property type="protein sequence ID" value="MBB5817829.1"/>
    <property type="molecule type" value="Genomic_DNA"/>
</dbReference>
<dbReference type="RefSeq" id="WP_184545444.1">
    <property type="nucleotide sequence ID" value="NZ_JACHMP010000001.1"/>
</dbReference>
<gene>
    <name evidence="1" type="ORF">F4562_000891</name>
</gene>
<dbReference type="Pfam" id="PF00300">
    <property type="entry name" value="His_Phos_1"/>
    <property type="match status" value="1"/>
</dbReference>
<dbReference type="Proteomes" id="UP000540685">
    <property type="component" value="Unassembled WGS sequence"/>
</dbReference>
<name>A0A7W9MEY7_9ACTN</name>
<proteinExistence type="predicted"/>
<dbReference type="Gene3D" id="3.40.50.1240">
    <property type="entry name" value="Phosphoglycerate mutase-like"/>
    <property type="match status" value="1"/>
</dbReference>
<accession>A0A7W9MEY7</accession>
<dbReference type="InterPro" id="IPR029033">
    <property type="entry name" value="His_PPase_superfam"/>
</dbReference>
<dbReference type="InterPro" id="IPR013078">
    <property type="entry name" value="His_Pase_superF_clade-1"/>
</dbReference>
<evidence type="ECO:0000313" key="2">
    <source>
        <dbReference type="Proteomes" id="UP000540685"/>
    </source>
</evidence>
<dbReference type="SUPFAM" id="SSF53254">
    <property type="entry name" value="Phosphoglycerate mutase-like"/>
    <property type="match status" value="1"/>
</dbReference>